<evidence type="ECO:0000256" key="1">
    <source>
        <dbReference type="ARBA" id="ARBA00005187"/>
    </source>
</evidence>
<dbReference type="Gene3D" id="3.60.20.10">
    <property type="entry name" value="Glutamine Phosphoribosylpyrophosphate, subunit 1, domain 1"/>
    <property type="match status" value="1"/>
</dbReference>
<evidence type="ECO:0000256" key="7">
    <source>
        <dbReference type="ARBA" id="ARBA00048741"/>
    </source>
</evidence>
<evidence type="ECO:0000256" key="6">
    <source>
        <dbReference type="ARBA" id="ARBA00022962"/>
    </source>
</evidence>
<evidence type="ECO:0000256" key="3">
    <source>
        <dbReference type="ARBA" id="ARBA00012737"/>
    </source>
</evidence>
<evidence type="ECO:0000256" key="5">
    <source>
        <dbReference type="ARBA" id="ARBA00022840"/>
    </source>
</evidence>
<proteinExistence type="inferred from homology"/>
<keyword evidence="4" id="KW-0547">Nucleotide-binding</keyword>
<reference evidence="9 10" key="1">
    <citation type="submission" date="2021-02" db="EMBL/GenBank/DDBJ databases">
        <title>Activity-based single-cell genomes from oceanic crustal fluid captures similar information to metagenomic and metatranscriptomic surveys with orders of magnitude less sampling.</title>
        <authorList>
            <person name="D'Angelo T.S."/>
            <person name="Orcutt B.N."/>
        </authorList>
    </citation>
    <scope>NUCLEOTIDE SEQUENCE [LARGE SCALE GENOMIC DNA]</scope>
    <source>
        <strain evidence="9">AH-315-G02</strain>
    </source>
</reference>
<dbReference type="InterPro" id="IPR051786">
    <property type="entry name" value="ASN_synthetase/amidase"/>
</dbReference>
<evidence type="ECO:0000256" key="4">
    <source>
        <dbReference type="ARBA" id="ARBA00022741"/>
    </source>
</evidence>
<dbReference type="PROSITE" id="PS51278">
    <property type="entry name" value="GATASE_TYPE_2"/>
    <property type="match status" value="1"/>
</dbReference>
<dbReference type="InterPro" id="IPR017932">
    <property type="entry name" value="GATase_2_dom"/>
</dbReference>
<dbReference type="EMBL" id="JAFITO010000017">
    <property type="protein sequence ID" value="MBN4068464.1"/>
    <property type="molecule type" value="Genomic_DNA"/>
</dbReference>
<protein>
    <recommendedName>
        <fullName evidence="3">asparagine synthase (glutamine-hydrolyzing)</fullName>
        <ecNumber evidence="3">6.3.5.4</ecNumber>
    </recommendedName>
</protein>
<dbReference type="Pfam" id="PF00733">
    <property type="entry name" value="Asn_synthase"/>
    <property type="match status" value="1"/>
</dbReference>
<dbReference type="SUPFAM" id="SSF52402">
    <property type="entry name" value="Adenine nucleotide alpha hydrolases-like"/>
    <property type="match status" value="1"/>
</dbReference>
<dbReference type="Pfam" id="PF13537">
    <property type="entry name" value="GATase_7"/>
    <property type="match status" value="1"/>
</dbReference>
<evidence type="ECO:0000256" key="2">
    <source>
        <dbReference type="ARBA" id="ARBA00005752"/>
    </source>
</evidence>
<dbReference type="SUPFAM" id="SSF56235">
    <property type="entry name" value="N-terminal nucleophile aminohydrolases (Ntn hydrolases)"/>
    <property type="match status" value="1"/>
</dbReference>
<dbReference type="PANTHER" id="PTHR43284">
    <property type="entry name" value="ASPARAGINE SYNTHETASE (GLUTAMINE-HYDROLYZING)"/>
    <property type="match status" value="1"/>
</dbReference>
<sequence length="627" mass="71595">MSGIGGIFHRDSQPVDPTQLKAISSALSHRGSDGSSYLKSSNIGLIHCMLHDTQESLLETLPNKTCDKKLFITWHGRIDNREELTEQTGWNRIPAKTTDSDLILAAYAKWGNDCIQHLLGDFAFAIWDDCAQKLFCARDHMGIKPFYYILTDTFFAFASEIKGLLALPIDRGGINEDRIADYLTCIVTENESTFYNNILRLPPGHFLEINPGKSLLYKYWEPQPAQISGSSTFVYEEQFYSIFKEATRCRLRSNFPVGSFLSGGIDSSSIVCMTAGPLRHQLPDQLHTFSGIFNEISICDERQFFQSVLNRYEVTPHFICADRINPSVAYDRITQSEDEPFWAPHIFMGWELMAIARQQGVRILLDGHDGDSAVSHGSGLLPELLLQGKWFRLLKECYLIGNTPSLNRTLKNLLRICWNCTLYRASALIPVTFQPNHFIKTLSRLNPSFEKRNTIRSRLLQAETDRPNAGQKEYEHHMSAITQPLHPLALEVLERQCIQHDLIGCYPFFDKRLIEFCLALPAEQKRSNGFNRNIVRKSLQSILPTRIAGRKSKTNFTPNMTHIFSTTGKAWLQFNIDKTSQQSYDYLNKEEFLNICDSFQREPSKTSLMDLGFLLRSISLSQWLSNQ</sequence>
<dbReference type="PIRSF" id="PIRSF001589">
    <property type="entry name" value="Asn_synthetase_glu-h"/>
    <property type="match status" value="1"/>
</dbReference>
<keyword evidence="5" id="KW-0067">ATP-binding</keyword>
<accession>A0ABS3AUP7</accession>
<evidence type="ECO:0000259" key="8">
    <source>
        <dbReference type="PROSITE" id="PS51278"/>
    </source>
</evidence>
<dbReference type="InterPro" id="IPR014729">
    <property type="entry name" value="Rossmann-like_a/b/a_fold"/>
</dbReference>
<dbReference type="InterPro" id="IPR029055">
    <property type="entry name" value="Ntn_hydrolases_N"/>
</dbReference>
<dbReference type="Gene3D" id="3.40.50.620">
    <property type="entry name" value="HUPs"/>
    <property type="match status" value="1"/>
</dbReference>
<dbReference type="InterPro" id="IPR001962">
    <property type="entry name" value="Asn_synthase"/>
</dbReference>
<dbReference type="PANTHER" id="PTHR43284:SF1">
    <property type="entry name" value="ASPARAGINE SYNTHETASE"/>
    <property type="match status" value="1"/>
</dbReference>
<dbReference type="InterPro" id="IPR033738">
    <property type="entry name" value="AsnB_N"/>
</dbReference>
<keyword evidence="10" id="KW-1185">Reference proteome</keyword>
<comment type="caution">
    <text evidence="9">The sequence shown here is derived from an EMBL/GenBank/DDBJ whole genome shotgun (WGS) entry which is preliminary data.</text>
</comment>
<organism evidence="9 10">
    <name type="scientific">Desulfotalea psychrophila</name>
    <dbReference type="NCBI Taxonomy" id="84980"/>
    <lineage>
        <taxon>Bacteria</taxon>
        <taxon>Pseudomonadati</taxon>
        <taxon>Thermodesulfobacteriota</taxon>
        <taxon>Desulfobulbia</taxon>
        <taxon>Desulfobulbales</taxon>
        <taxon>Desulfocapsaceae</taxon>
        <taxon>Desulfotalea</taxon>
    </lineage>
</organism>
<comment type="pathway">
    <text evidence="1">Amino-acid biosynthesis; L-asparagine biosynthesis; L-asparagine from L-aspartate (L-Gln route): step 1/1.</text>
</comment>
<dbReference type="EC" id="6.3.5.4" evidence="3"/>
<feature type="domain" description="Glutamine amidotransferase type-2" evidence="8">
    <location>
        <begin position="2"/>
        <end position="212"/>
    </location>
</feature>
<evidence type="ECO:0000313" key="10">
    <source>
        <dbReference type="Proteomes" id="UP000717534"/>
    </source>
</evidence>
<comment type="catalytic activity">
    <reaction evidence="7">
        <text>L-aspartate + L-glutamine + ATP + H2O = L-asparagine + L-glutamate + AMP + diphosphate + H(+)</text>
        <dbReference type="Rhea" id="RHEA:12228"/>
        <dbReference type="ChEBI" id="CHEBI:15377"/>
        <dbReference type="ChEBI" id="CHEBI:15378"/>
        <dbReference type="ChEBI" id="CHEBI:29985"/>
        <dbReference type="ChEBI" id="CHEBI:29991"/>
        <dbReference type="ChEBI" id="CHEBI:30616"/>
        <dbReference type="ChEBI" id="CHEBI:33019"/>
        <dbReference type="ChEBI" id="CHEBI:58048"/>
        <dbReference type="ChEBI" id="CHEBI:58359"/>
        <dbReference type="ChEBI" id="CHEBI:456215"/>
        <dbReference type="EC" id="6.3.5.4"/>
    </reaction>
</comment>
<keyword evidence="6" id="KW-0315">Glutamine amidotransferase</keyword>
<dbReference type="CDD" id="cd00712">
    <property type="entry name" value="AsnB"/>
    <property type="match status" value="1"/>
</dbReference>
<evidence type="ECO:0000313" key="9">
    <source>
        <dbReference type="EMBL" id="MBN4068464.1"/>
    </source>
</evidence>
<gene>
    <name evidence="9" type="ORF">JYU06_02935</name>
</gene>
<comment type="similarity">
    <text evidence="2">Belongs to the asparagine synthetase family.</text>
</comment>
<dbReference type="Proteomes" id="UP000717534">
    <property type="component" value="Unassembled WGS sequence"/>
</dbReference>
<dbReference type="InterPro" id="IPR006426">
    <property type="entry name" value="Asn_synth_AEB"/>
</dbReference>
<name>A0ABS3AUP7_9BACT</name>